<keyword evidence="5" id="KW-1185">Reference proteome</keyword>
<feature type="signal peptide" evidence="2">
    <location>
        <begin position="1"/>
        <end position="22"/>
    </location>
</feature>
<dbReference type="PROSITE" id="PS51257">
    <property type="entry name" value="PROKAR_LIPOPROTEIN"/>
    <property type="match status" value="1"/>
</dbReference>
<evidence type="ECO:0000256" key="1">
    <source>
        <dbReference type="SAM" id="MobiDB-lite"/>
    </source>
</evidence>
<evidence type="ECO:0000259" key="3">
    <source>
        <dbReference type="Pfam" id="PF20254"/>
    </source>
</evidence>
<sequence length="506" mass="54682">MRTHRGIVLTVLLAVLVPFSLAGCSASRSSAGSGANDPGARDGSPTPAVVAENARPGTPDWRLRRKGPQEEIEGFADRVSVLPGEPFRLFVSTTADGFAVEAFRVGWYGGAQARKVWESPRRAGFRQASARTSEETGTVVAPWKPSMTVPTVNWPEGVYLLRLTADSGAQRYVPITVRSADATGRIVVLNATTTWQAYNTWGGRNLYKGPTGYADRSRAVSFDRPYDRGGTGKFMAYEHSAIVLAEKTGVRLAYATDNDLHRQPGLLRGARGLLTLGHSEYWSTSMRDGATRARDEGVNIAFLGANAVNRHIRFADTALGPDRLVICYKDATEDPVARTDPAESTQDWRLPPKPRPESDLIGIMYNCFPAVGSFTVHRPAHWLFRGTGVRRGTTFPGLIGPETDALNWGGPTPRPIEVLAHSPINCGAFVKTADATYYTTRSGSGVFATGTMRWVCAMRGTACGHGVTGAAQRFVSRVTENLLRAMAAGPMGSAHPARDNLEEFSP</sequence>
<dbReference type="Proteomes" id="UP000256661">
    <property type="component" value="Unassembled WGS sequence"/>
</dbReference>
<feature type="region of interest" description="Disordered" evidence="1">
    <location>
        <begin position="28"/>
        <end position="64"/>
    </location>
</feature>
<proteinExistence type="predicted"/>
<feature type="chain" id="PRO_5038946835" description="N,N-dimethylformamidase beta subunit-like C-terminal domain-containing protein" evidence="2">
    <location>
        <begin position="23"/>
        <end position="506"/>
    </location>
</feature>
<gene>
    <name evidence="4" type="ORF">DFJ69_4990</name>
</gene>
<dbReference type="AlphaFoldDB" id="A0A3D9SV63"/>
<accession>A0A3D9SV63</accession>
<feature type="domain" description="N,N-dimethylformamidase beta subunit-like C-terminal" evidence="3">
    <location>
        <begin position="100"/>
        <end position="459"/>
    </location>
</feature>
<reference evidence="4 5" key="1">
    <citation type="submission" date="2018-08" db="EMBL/GenBank/DDBJ databases">
        <title>Sequencing the genomes of 1000 actinobacteria strains.</title>
        <authorList>
            <person name="Klenk H.-P."/>
        </authorList>
    </citation>
    <scope>NUCLEOTIDE SEQUENCE [LARGE SCALE GENOMIC DNA]</scope>
    <source>
        <strain evidence="4 5">DSM 43927</strain>
    </source>
</reference>
<dbReference type="EMBL" id="QTTT01000001">
    <property type="protein sequence ID" value="REE99477.1"/>
    <property type="molecule type" value="Genomic_DNA"/>
</dbReference>
<evidence type="ECO:0000313" key="5">
    <source>
        <dbReference type="Proteomes" id="UP000256661"/>
    </source>
</evidence>
<evidence type="ECO:0000256" key="2">
    <source>
        <dbReference type="SAM" id="SignalP"/>
    </source>
</evidence>
<dbReference type="InterPro" id="IPR046540">
    <property type="entry name" value="DMFA2_C"/>
</dbReference>
<organism evidence="4 5">
    <name type="scientific">Thermomonospora umbrina</name>
    <dbReference type="NCBI Taxonomy" id="111806"/>
    <lineage>
        <taxon>Bacteria</taxon>
        <taxon>Bacillati</taxon>
        <taxon>Actinomycetota</taxon>
        <taxon>Actinomycetes</taxon>
        <taxon>Streptosporangiales</taxon>
        <taxon>Thermomonosporaceae</taxon>
        <taxon>Thermomonospora</taxon>
    </lineage>
</organism>
<keyword evidence="2" id="KW-0732">Signal</keyword>
<protein>
    <recommendedName>
        <fullName evidence="3">N,N-dimethylformamidase beta subunit-like C-terminal domain-containing protein</fullName>
    </recommendedName>
</protein>
<dbReference type="Pfam" id="PF20254">
    <property type="entry name" value="DMFA2_C"/>
    <property type="match status" value="1"/>
</dbReference>
<evidence type="ECO:0000313" key="4">
    <source>
        <dbReference type="EMBL" id="REE99477.1"/>
    </source>
</evidence>
<dbReference type="RefSeq" id="WP_211328728.1">
    <property type="nucleotide sequence ID" value="NZ_QTTT01000001.1"/>
</dbReference>
<comment type="caution">
    <text evidence="4">The sequence shown here is derived from an EMBL/GenBank/DDBJ whole genome shotgun (WGS) entry which is preliminary data.</text>
</comment>
<name>A0A3D9SV63_9ACTN</name>